<proteinExistence type="predicted"/>
<accession>A0A7S0XFY2</accession>
<feature type="compositionally biased region" description="Basic and acidic residues" evidence="1">
    <location>
        <begin position="49"/>
        <end position="67"/>
    </location>
</feature>
<evidence type="ECO:0000313" key="2">
    <source>
        <dbReference type="EMBL" id="CAD8720065.1"/>
    </source>
</evidence>
<protein>
    <submittedName>
        <fullName evidence="2">Uncharacterized protein</fullName>
    </submittedName>
</protein>
<evidence type="ECO:0000256" key="1">
    <source>
        <dbReference type="SAM" id="MobiDB-lite"/>
    </source>
</evidence>
<feature type="compositionally biased region" description="Polar residues" evidence="1">
    <location>
        <begin position="80"/>
        <end position="93"/>
    </location>
</feature>
<sequence length="225" mass="23532">MASADVTFVEVTLRSWREEHEAAGCSGVEGAVEVDDRAGEGDGDAGEGGEGKAEARMATCRRDEKHQASGSGRQGEVDQSRSNAAGRTFTPSPEQARKARHLGHRLELARGVAAGVGEQAEDLKQRLDMQGREVAQAKEDLALATRRLHRARHGGQSTLAQLPLGADAGAAPSVYDAGGAELTAAVLAASRDPATCRTFAAALNLRKTLVTNELLTLASTLNPTP</sequence>
<gene>
    <name evidence="2" type="ORF">MANT1106_LOCUS19277</name>
</gene>
<dbReference type="EMBL" id="HBFC01032519">
    <property type="protein sequence ID" value="CAD8720065.1"/>
    <property type="molecule type" value="Transcribed_RNA"/>
</dbReference>
<organism evidence="2">
    <name type="scientific">Mantoniella antarctica</name>
    <dbReference type="NCBI Taxonomy" id="81844"/>
    <lineage>
        <taxon>Eukaryota</taxon>
        <taxon>Viridiplantae</taxon>
        <taxon>Chlorophyta</taxon>
        <taxon>Mamiellophyceae</taxon>
        <taxon>Mamiellales</taxon>
        <taxon>Mamiellaceae</taxon>
        <taxon>Mantoniella</taxon>
    </lineage>
</organism>
<name>A0A7S0XFY2_9CHLO</name>
<feature type="region of interest" description="Disordered" evidence="1">
    <location>
        <begin position="20"/>
        <end position="100"/>
    </location>
</feature>
<reference evidence="2" key="1">
    <citation type="submission" date="2021-01" db="EMBL/GenBank/DDBJ databases">
        <authorList>
            <person name="Corre E."/>
            <person name="Pelletier E."/>
            <person name="Niang G."/>
            <person name="Scheremetjew M."/>
            <person name="Finn R."/>
            <person name="Kale V."/>
            <person name="Holt S."/>
            <person name="Cochrane G."/>
            <person name="Meng A."/>
            <person name="Brown T."/>
            <person name="Cohen L."/>
        </authorList>
    </citation>
    <scope>NUCLEOTIDE SEQUENCE</scope>
    <source>
        <strain evidence="2">SL-175</strain>
    </source>
</reference>
<dbReference type="AlphaFoldDB" id="A0A7S0XFY2"/>